<name>A0AAN7BTC3_9PEZI</name>
<feature type="compositionally biased region" description="Basic and acidic residues" evidence="1">
    <location>
        <begin position="129"/>
        <end position="146"/>
    </location>
</feature>
<keyword evidence="3" id="KW-1185">Reference proteome</keyword>
<sequence length="146" mass="14955">MPPPMPEGIETMARIDILACVCVDALQRLLAEEQAQASGTAPGGSAPVPAPASVPPQPHTKAPEPEPTPVPAPPQPTAPESGPVPAGPTSQSSNPIPIGVAGPSVLPPLSPKKVKGMSQMGFFYTPGMKKKEEAKPKVEDKSGEDE</sequence>
<comment type="caution">
    <text evidence="2">The sequence shown here is derived from an EMBL/GenBank/DDBJ whole genome shotgun (WGS) entry which is preliminary data.</text>
</comment>
<feature type="region of interest" description="Disordered" evidence="1">
    <location>
        <begin position="35"/>
        <end position="146"/>
    </location>
</feature>
<organism evidence="2 3">
    <name type="scientific">Podospora fimiseda</name>
    <dbReference type="NCBI Taxonomy" id="252190"/>
    <lineage>
        <taxon>Eukaryota</taxon>
        <taxon>Fungi</taxon>
        <taxon>Dikarya</taxon>
        <taxon>Ascomycota</taxon>
        <taxon>Pezizomycotina</taxon>
        <taxon>Sordariomycetes</taxon>
        <taxon>Sordariomycetidae</taxon>
        <taxon>Sordariales</taxon>
        <taxon>Podosporaceae</taxon>
        <taxon>Podospora</taxon>
    </lineage>
</organism>
<gene>
    <name evidence="2" type="ORF">QBC38DRAFT_453612</name>
</gene>
<dbReference type="AlphaFoldDB" id="A0AAN7BTC3"/>
<reference evidence="2" key="2">
    <citation type="submission" date="2023-05" db="EMBL/GenBank/DDBJ databases">
        <authorList>
            <consortium name="Lawrence Berkeley National Laboratory"/>
            <person name="Steindorff A."/>
            <person name="Hensen N."/>
            <person name="Bonometti L."/>
            <person name="Westerberg I."/>
            <person name="Brannstrom I.O."/>
            <person name="Guillou S."/>
            <person name="Cros-Aarteil S."/>
            <person name="Calhoun S."/>
            <person name="Haridas S."/>
            <person name="Kuo A."/>
            <person name="Mondo S."/>
            <person name="Pangilinan J."/>
            <person name="Riley R."/>
            <person name="Labutti K."/>
            <person name="Andreopoulos B."/>
            <person name="Lipzen A."/>
            <person name="Chen C."/>
            <person name="Yanf M."/>
            <person name="Daum C."/>
            <person name="Ng V."/>
            <person name="Clum A."/>
            <person name="Ohm R."/>
            <person name="Martin F."/>
            <person name="Silar P."/>
            <person name="Natvig D."/>
            <person name="Lalanne C."/>
            <person name="Gautier V."/>
            <person name="Ament-Velasquez S.L."/>
            <person name="Kruys A."/>
            <person name="Hutchinson M.I."/>
            <person name="Powell A.J."/>
            <person name="Barry K."/>
            <person name="Miller A.N."/>
            <person name="Grigoriev I.V."/>
            <person name="Debuchy R."/>
            <person name="Gladieux P."/>
            <person name="Thoren M.H."/>
            <person name="Johannesson H."/>
        </authorList>
    </citation>
    <scope>NUCLEOTIDE SEQUENCE</scope>
    <source>
        <strain evidence="2">CBS 990.96</strain>
    </source>
</reference>
<dbReference type="Proteomes" id="UP001301958">
    <property type="component" value="Unassembled WGS sequence"/>
</dbReference>
<reference evidence="2" key="1">
    <citation type="journal article" date="2023" name="Mol. Phylogenet. Evol.">
        <title>Genome-scale phylogeny and comparative genomics of the fungal order Sordariales.</title>
        <authorList>
            <person name="Hensen N."/>
            <person name="Bonometti L."/>
            <person name="Westerberg I."/>
            <person name="Brannstrom I.O."/>
            <person name="Guillou S."/>
            <person name="Cros-Aarteil S."/>
            <person name="Calhoun S."/>
            <person name="Haridas S."/>
            <person name="Kuo A."/>
            <person name="Mondo S."/>
            <person name="Pangilinan J."/>
            <person name="Riley R."/>
            <person name="LaButti K."/>
            <person name="Andreopoulos B."/>
            <person name="Lipzen A."/>
            <person name="Chen C."/>
            <person name="Yan M."/>
            <person name="Daum C."/>
            <person name="Ng V."/>
            <person name="Clum A."/>
            <person name="Steindorff A."/>
            <person name="Ohm R.A."/>
            <person name="Martin F."/>
            <person name="Silar P."/>
            <person name="Natvig D.O."/>
            <person name="Lalanne C."/>
            <person name="Gautier V."/>
            <person name="Ament-Velasquez S.L."/>
            <person name="Kruys A."/>
            <person name="Hutchinson M.I."/>
            <person name="Powell A.J."/>
            <person name="Barry K."/>
            <person name="Miller A.N."/>
            <person name="Grigoriev I.V."/>
            <person name="Debuchy R."/>
            <person name="Gladieux P."/>
            <person name="Hiltunen Thoren M."/>
            <person name="Johannesson H."/>
        </authorList>
    </citation>
    <scope>NUCLEOTIDE SEQUENCE</scope>
    <source>
        <strain evidence="2">CBS 990.96</strain>
    </source>
</reference>
<protein>
    <submittedName>
        <fullName evidence="2">Uncharacterized protein</fullName>
    </submittedName>
</protein>
<dbReference type="EMBL" id="MU865311">
    <property type="protein sequence ID" value="KAK4229170.1"/>
    <property type="molecule type" value="Genomic_DNA"/>
</dbReference>
<feature type="compositionally biased region" description="Pro residues" evidence="1">
    <location>
        <begin position="65"/>
        <end position="77"/>
    </location>
</feature>
<evidence type="ECO:0000256" key="1">
    <source>
        <dbReference type="SAM" id="MobiDB-lite"/>
    </source>
</evidence>
<evidence type="ECO:0000313" key="2">
    <source>
        <dbReference type="EMBL" id="KAK4229170.1"/>
    </source>
</evidence>
<feature type="compositionally biased region" description="Low complexity" evidence="1">
    <location>
        <begin position="35"/>
        <end position="47"/>
    </location>
</feature>
<evidence type="ECO:0000313" key="3">
    <source>
        <dbReference type="Proteomes" id="UP001301958"/>
    </source>
</evidence>
<proteinExistence type="predicted"/>
<feature type="compositionally biased region" description="Pro residues" evidence="1">
    <location>
        <begin position="48"/>
        <end position="58"/>
    </location>
</feature>
<accession>A0AAN7BTC3</accession>